<dbReference type="Proteomes" id="UP001016761">
    <property type="component" value="Unassembled WGS sequence"/>
</dbReference>
<dbReference type="InterPro" id="IPR046506">
    <property type="entry name" value="DUF6684"/>
</dbReference>
<accession>A0A8J8GJX1</accession>
<keyword evidence="1" id="KW-1133">Transmembrane helix</keyword>
<dbReference type="Proteomes" id="UP000728647">
    <property type="component" value="Unassembled WGS sequence"/>
</dbReference>
<evidence type="ECO:0000313" key="4">
    <source>
        <dbReference type="Proteomes" id="UP000728647"/>
    </source>
</evidence>
<keyword evidence="1" id="KW-0472">Membrane</keyword>
<name>A0A8J8GJX1_9EURY</name>
<keyword evidence="5" id="KW-1185">Reference proteome</keyword>
<dbReference type="OrthoDB" id="306958at2157"/>
<keyword evidence="1" id="KW-0812">Transmembrane</keyword>
<protein>
    <recommendedName>
        <fullName evidence="6">Cox cluster protein</fullName>
    </recommendedName>
</protein>
<reference evidence="2 5" key="1">
    <citation type="submission" date="2020-06" db="EMBL/GenBank/DDBJ databases">
        <title>Haloterrigena sp. nov., an extremely halophilic archaeon isolated from a saline sediment.</title>
        <authorList>
            <person name="Liu B.-B."/>
        </authorList>
    </citation>
    <scope>NUCLEOTIDE SEQUENCE</scope>
    <source>
        <strain evidence="2">SYSU A121-1</strain>
        <strain evidence="3 5">SYSU A558-1</strain>
    </source>
</reference>
<dbReference type="EMBL" id="JABUQZ010000001">
    <property type="protein sequence ID" value="NUC72907.1"/>
    <property type="molecule type" value="Genomic_DNA"/>
</dbReference>
<gene>
    <name evidence="2" type="ORF">HT576_10030</name>
    <name evidence="3" type="ORF">HTZ84_11395</name>
</gene>
<evidence type="ECO:0000313" key="3">
    <source>
        <dbReference type="EMBL" id="NUC72907.1"/>
    </source>
</evidence>
<dbReference type="RefSeq" id="WP_174680788.1">
    <property type="nucleotide sequence ID" value="NZ_JABUQZ010000001.1"/>
</dbReference>
<sequence length="87" mass="9916">MSRRAFDAEITLDLAVNLIPLAIMVFFVALFAVFNPWGIEPLQSTIQFAILLSMIATLGFVTYYAARVIERDDRTYHDTTTIDQEKD</sequence>
<feature type="transmembrane region" description="Helical" evidence="1">
    <location>
        <begin position="46"/>
        <end position="66"/>
    </location>
</feature>
<organism evidence="2 4">
    <name type="scientific">Haloterrigena gelatinilytica</name>
    <dbReference type="NCBI Taxonomy" id="2741724"/>
    <lineage>
        <taxon>Archaea</taxon>
        <taxon>Methanobacteriati</taxon>
        <taxon>Methanobacteriota</taxon>
        <taxon>Stenosarchaea group</taxon>
        <taxon>Halobacteria</taxon>
        <taxon>Halobacteriales</taxon>
        <taxon>Natrialbaceae</taxon>
        <taxon>Haloterrigena</taxon>
    </lineage>
</organism>
<evidence type="ECO:0000256" key="1">
    <source>
        <dbReference type="SAM" id="Phobius"/>
    </source>
</evidence>
<dbReference type="EMBL" id="JABURA010000001">
    <property type="protein sequence ID" value="NUB91354.1"/>
    <property type="molecule type" value="Genomic_DNA"/>
</dbReference>
<evidence type="ECO:0000313" key="2">
    <source>
        <dbReference type="EMBL" id="NUB91354.1"/>
    </source>
</evidence>
<comment type="caution">
    <text evidence="2">The sequence shown here is derived from an EMBL/GenBank/DDBJ whole genome shotgun (WGS) entry which is preliminary data.</text>
</comment>
<evidence type="ECO:0000313" key="5">
    <source>
        <dbReference type="Proteomes" id="UP001016761"/>
    </source>
</evidence>
<feature type="transmembrane region" description="Helical" evidence="1">
    <location>
        <begin position="12"/>
        <end position="34"/>
    </location>
</feature>
<dbReference type="AlphaFoldDB" id="A0A8J8GJX1"/>
<evidence type="ECO:0008006" key="6">
    <source>
        <dbReference type="Google" id="ProtNLM"/>
    </source>
</evidence>
<dbReference type="Pfam" id="PF20389">
    <property type="entry name" value="DUF6684"/>
    <property type="match status" value="1"/>
</dbReference>
<proteinExistence type="predicted"/>